<reference evidence="2 3" key="1">
    <citation type="submission" date="2017-05" db="EMBL/GenBank/DDBJ databases">
        <authorList>
            <person name="Varghese N."/>
            <person name="Submissions S."/>
        </authorList>
    </citation>
    <scope>NUCLEOTIDE SEQUENCE [LARGE SCALE GENOMIC DNA]</scope>
    <source>
        <strain evidence="2 3">DSM 19036</strain>
    </source>
</reference>
<name>A0A521FN01_9SPHI</name>
<proteinExistence type="predicted"/>
<accession>A0A521FN01</accession>
<evidence type="ECO:0008006" key="4">
    <source>
        <dbReference type="Google" id="ProtNLM"/>
    </source>
</evidence>
<keyword evidence="3" id="KW-1185">Reference proteome</keyword>
<evidence type="ECO:0000313" key="3">
    <source>
        <dbReference type="Proteomes" id="UP000320300"/>
    </source>
</evidence>
<dbReference type="OrthoDB" id="1265103at2"/>
<evidence type="ECO:0000256" key="1">
    <source>
        <dbReference type="SAM" id="Phobius"/>
    </source>
</evidence>
<sequence length="44" mass="5411">MNTEQKDSKKDIFIKWIKRIGFWGFMFFLIKGLIWLALGYWVLK</sequence>
<keyword evidence="1" id="KW-1133">Transmembrane helix</keyword>
<dbReference type="EMBL" id="FXTN01000014">
    <property type="protein sequence ID" value="SMO97496.1"/>
    <property type="molecule type" value="Genomic_DNA"/>
</dbReference>
<feature type="transmembrane region" description="Helical" evidence="1">
    <location>
        <begin position="20"/>
        <end position="43"/>
    </location>
</feature>
<keyword evidence="1" id="KW-0472">Membrane</keyword>
<organism evidence="2 3">
    <name type="scientific">Pedobacter westerhofensis</name>
    <dbReference type="NCBI Taxonomy" id="425512"/>
    <lineage>
        <taxon>Bacteria</taxon>
        <taxon>Pseudomonadati</taxon>
        <taxon>Bacteroidota</taxon>
        <taxon>Sphingobacteriia</taxon>
        <taxon>Sphingobacteriales</taxon>
        <taxon>Sphingobacteriaceae</taxon>
        <taxon>Pedobacter</taxon>
    </lineage>
</organism>
<protein>
    <recommendedName>
        <fullName evidence="4">Alanyl-tRNA synthetase</fullName>
    </recommendedName>
</protein>
<dbReference type="AlphaFoldDB" id="A0A521FN01"/>
<keyword evidence="1" id="KW-0812">Transmembrane</keyword>
<evidence type="ECO:0000313" key="2">
    <source>
        <dbReference type="EMBL" id="SMO97496.1"/>
    </source>
</evidence>
<dbReference type="RefSeq" id="WP_142530717.1">
    <property type="nucleotide sequence ID" value="NZ_CBCSJO010000013.1"/>
</dbReference>
<dbReference type="Proteomes" id="UP000320300">
    <property type="component" value="Unassembled WGS sequence"/>
</dbReference>
<gene>
    <name evidence="2" type="ORF">SAMN06265348_11469</name>
</gene>